<feature type="chain" id="PRO_5043354854" evidence="2">
    <location>
        <begin position="28"/>
        <end position="117"/>
    </location>
</feature>
<dbReference type="Proteomes" id="UP000077786">
    <property type="component" value="Unassembled WGS sequence"/>
</dbReference>
<protein>
    <submittedName>
        <fullName evidence="3">Uncharacterized protein</fullName>
    </submittedName>
</protein>
<keyword evidence="2" id="KW-0732">Signal</keyword>
<gene>
    <name evidence="3" type="ORF">A0123_02642</name>
</gene>
<reference evidence="3 4" key="1">
    <citation type="submission" date="2016-03" db="EMBL/GenBank/DDBJ databases">
        <title>Draft genome sequence of Gluconobacter cerinus strain CECT 9110.</title>
        <authorList>
            <person name="Sainz F."/>
            <person name="Mas A."/>
            <person name="Torija M.J."/>
        </authorList>
    </citation>
    <scope>NUCLEOTIDE SEQUENCE [LARGE SCALE GENOMIC DNA]</scope>
    <source>
        <strain evidence="3 4">CECT 9110</strain>
    </source>
</reference>
<name>A0A1B6VH17_9PROT</name>
<accession>A0A1B6VH17</accession>
<feature type="signal peptide" evidence="2">
    <location>
        <begin position="1"/>
        <end position="27"/>
    </location>
</feature>
<sequence>MSIRLKASLLATAVLMAAPAVSSTAFAQAISSPSNDQTQTANTAAQKAQNSTIDQPSNHLPTNPNTIEEQPDQPAPKAPHAMSDTTKQGKTEYKHHLKRTHQPHLTVKTKPDTAQPN</sequence>
<dbReference type="RefSeq" id="WP_064275297.1">
    <property type="nucleotide sequence ID" value="NZ_JAERLC010000018.1"/>
</dbReference>
<dbReference type="EMBL" id="LUTU01000014">
    <property type="protein sequence ID" value="OAJ66512.1"/>
    <property type="molecule type" value="Genomic_DNA"/>
</dbReference>
<feature type="compositionally biased region" description="Low complexity" evidence="1">
    <location>
        <begin position="37"/>
        <end position="52"/>
    </location>
</feature>
<dbReference type="PATRIC" id="fig|38307.3.peg.2760"/>
<evidence type="ECO:0000256" key="1">
    <source>
        <dbReference type="SAM" id="MobiDB-lite"/>
    </source>
</evidence>
<organism evidence="3 4">
    <name type="scientific">Gluconobacter cerinus</name>
    <dbReference type="NCBI Taxonomy" id="38307"/>
    <lineage>
        <taxon>Bacteria</taxon>
        <taxon>Pseudomonadati</taxon>
        <taxon>Pseudomonadota</taxon>
        <taxon>Alphaproteobacteria</taxon>
        <taxon>Acetobacterales</taxon>
        <taxon>Acetobacteraceae</taxon>
        <taxon>Gluconobacter</taxon>
    </lineage>
</organism>
<evidence type="ECO:0000313" key="4">
    <source>
        <dbReference type="Proteomes" id="UP000077786"/>
    </source>
</evidence>
<feature type="compositionally biased region" description="Polar residues" evidence="1">
    <location>
        <begin position="53"/>
        <end position="68"/>
    </location>
</feature>
<evidence type="ECO:0000256" key="2">
    <source>
        <dbReference type="SAM" id="SignalP"/>
    </source>
</evidence>
<dbReference type="OrthoDB" id="7283764at2"/>
<feature type="region of interest" description="Disordered" evidence="1">
    <location>
        <begin position="29"/>
        <end position="117"/>
    </location>
</feature>
<proteinExistence type="predicted"/>
<evidence type="ECO:0000313" key="3">
    <source>
        <dbReference type="EMBL" id="OAJ66512.1"/>
    </source>
</evidence>
<dbReference type="AlphaFoldDB" id="A0A1B6VH17"/>
<comment type="caution">
    <text evidence="3">The sequence shown here is derived from an EMBL/GenBank/DDBJ whole genome shotgun (WGS) entry which is preliminary data.</text>
</comment>